<feature type="transmembrane region" description="Helical" evidence="4">
    <location>
        <begin position="46"/>
        <end position="72"/>
    </location>
</feature>
<reference evidence="5" key="2">
    <citation type="submission" date="2025-05" db="UniProtKB">
        <authorList>
            <consortium name="EnsemblMetazoa"/>
        </authorList>
    </citation>
    <scope>IDENTIFICATION</scope>
    <source>
        <strain evidence="5">Foshan</strain>
    </source>
</reference>
<dbReference type="InterPro" id="IPR051217">
    <property type="entry name" value="Insect_Cuticle_Struc_Prot"/>
</dbReference>
<evidence type="ECO:0000256" key="3">
    <source>
        <dbReference type="SAM" id="MobiDB-lite"/>
    </source>
</evidence>
<evidence type="ECO:0000313" key="5">
    <source>
        <dbReference type="EnsemblMetazoa" id="AALFPA23_010648.P14952"/>
    </source>
</evidence>
<protein>
    <submittedName>
        <fullName evidence="5">Uncharacterized protein</fullName>
    </submittedName>
</protein>
<evidence type="ECO:0000256" key="4">
    <source>
        <dbReference type="SAM" id="Phobius"/>
    </source>
</evidence>
<accession>A0ABM1YN64</accession>
<organism evidence="5 6">
    <name type="scientific">Aedes albopictus</name>
    <name type="common">Asian tiger mosquito</name>
    <name type="synonym">Stegomyia albopicta</name>
    <dbReference type="NCBI Taxonomy" id="7160"/>
    <lineage>
        <taxon>Eukaryota</taxon>
        <taxon>Metazoa</taxon>
        <taxon>Ecdysozoa</taxon>
        <taxon>Arthropoda</taxon>
        <taxon>Hexapoda</taxon>
        <taxon>Insecta</taxon>
        <taxon>Pterygota</taxon>
        <taxon>Neoptera</taxon>
        <taxon>Endopterygota</taxon>
        <taxon>Diptera</taxon>
        <taxon>Nematocera</taxon>
        <taxon>Culicoidea</taxon>
        <taxon>Culicidae</taxon>
        <taxon>Culicinae</taxon>
        <taxon>Aedini</taxon>
        <taxon>Aedes</taxon>
        <taxon>Stegomyia</taxon>
    </lineage>
</organism>
<dbReference type="InterPro" id="IPR000618">
    <property type="entry name" value="Insect_cuticle"/>
</dbReference>
<keyword evidence="4" id="KW-0472">Membrane</keyword>
<dbReference type="EnsemblMetazoa" id="AALFPA23_010648.R14952">
    <property type="protein sequence ID" value="AALFPA23_010648.P14952"/>
    <property type="gene ID" value="AALFPA23_010648"/>
</dbReference>
<keyword evidence="6" id="KW-1185">Reference proteome</keyword>
<name>A0ABM1YN64_AEDAL</name>
<evidence type="ECO:0000256" key="2">
    <source>
        <dbReference type="PROSITE-ProRule" id="PRU00497"/>
    </source>
</evidence>
<sequence length="168" mass="18850">MVWVMGVSLAQHMGLESSLMVGAIVNNTMGAISLIQSVLSLHVVSIALFPLALVIIIALVACLAVVASAQYYGEDYGHHHEDHHHAHPEYKYEYGVKDSHTHDHKSQWEHRDGDVVKGQYTLDEADGTHRVVDYHSDHHHGFQAHVQRKGHAHHPHHGESYANIDQHH</sequence>
<keyword evidence="4" id="KW-0812">Transmembrane</keyword>
<keyword evidence="1 2" id="KW-0193">Cuticle</keyword>
<dbReference type="Pfam" id="PF00379">
    <property type="entry name" value="Chitin_bind_4"/>
    <property type="match status" value="1"/>
</dbReference>
<dbReference type="PANTHER" id="PTHR12236:SF76">
    <property type="entry name" value="ADULT-SPECIFIC CUTICULAR PROTEIN ACP-20-LIKE PROTEIN"/>
    <property type="match status" value="1"/>
</dbReference>
<dbReference type="PRINTS" id="PR00947">
    <property type="entry name" value="CUTICLE"/>
</dbReference>
<reference evidence="6" key="1">
    <citation type="journal article" date="2015" name="Proc. Natl. Acad. Sci. U.S.A.">
        <title>Genome sequence of the Asian Tiger mosquito, Aedes albopictus, reveals insights into its biology, genetics, and evolution.</title>
        <authorList>
            <person name="Chen X.G."/>
            <person name="Jiang X."/>
            <person name="Gu J."/>
            <person name="Xu M."/>
            <person name="Wu Y."/>
            <person name="Deng Y."/>
            <person name="Zhang C."/>
            <person name="Bonizzoni M."/>
            <person name="Dermauw W."/>
            <person name="Vontas J."/>
            <person name="Armbruster P."/>
            <person name="Huang X."/>
            <person name="Yang Y."/>
            <person name="Zhang H."/>
            <person name="He W."/>
            <person name="Peng H."/>
            <person name="Liu Y."/>
            <person name="Wu K."/>
            <person name="Chen J."/>
            <person name="Lirakis M."/>
            <person name="Topalis P."/>
            <person name="Van Leeuwen T."/>
            <person name="Hall A.B."/>
            <person name="Jiang X."/>
            <person name="Thorpe C."/>
            <person name="Mueller R.L."/>
            <person name="Sun C."/>
            <person name="Waterhouse R.M."/>
            <person name="Yan G."/>
            <person name="Tu Z.J."/>
            <person name="Fang X."/>
            <person name="James A.A."/>
        </authorList>
    </citation>
    <scope>NUCLEOTIDE SEQUENCE [LARGE SCALE GENOMIC DNA]</scope>
    <source>
        <strain evidence="6">Foshan</strain>
    </source>
</reference>
<feature type="transmembrane region" description="Helical" evidence="4">
    <location>
        <begin position="20"/>
        <end position="39"/>
    </location>
</feature>
<dbReference type="GeneID" id="109399494"/>
<evidence type="ECO:0000313" key="6">
    <source>
        <dbReference type="Proteomes" id="UP000069940"/>
    </source>
</evidence>
<dbReference type="RefSeq" id="XP_029735741.2">
    <property type="nucleotide sequence ID" value="XM_029879881.2"/>
</dbReference>
<dbReference type="Proteomes" id="UP000069940">
    <property type="component" value="Unassembled WGS sequence"/>
</dbReference>
<proteinExistence type="predicted"/>
<evidence type="ECO:0000256" key="1">
    <source>
        <dbReference type="ARBA" id="ARBA00022460"/>
    </source>
</evidence>
<dbReference type="PANTHER" id="PTHR12236">
    <property type="entry name" value="STRUCTURAL CONTITUENT OF CUTICLE"/>
    <property type="match status" value="1"/>
</dbReference>
<feature type="region of interest" description="Disordered" evidence="3">
    <location>
        <begin position="148"/>
        <end position="168"/>
    </location>
</feature>
<dbReference type="PROSITE" id="PS51155">
    <property type="entry name" value="CHIT_BIND_RR_2"/>
    <property type="match status" value="1"/>
</dbReference>
<keyword evidence="4" id="KW-1133">Transmembrane helix</keyword>